<keyword evidence="3" id="KW-1185">Reference proteome</keyword>
<organism evidence="2 3">
    <name type="scientific">Pseudonocardia autotrophica</name>
    <name type="common">Amycolata autotrophica</name>
    <name type="synonym">Nocardia autotrophica</name>
    <dbReference type="NCBI Taxonomy" id="2074"/>
    <lineage>
        <taxon>Bacteria</taxon>
        <taxon>Bacillati</taxon>
        <taxon>Actinomycetota</taxon>
        <taxon>Actinomycetes</taxon>
        <taxon>Pseudonocardiales</taxon>
        <taxon>Pseudonocardiaceae</taxon>
        <taxon>Pseudonocardia</taxon>
    </lineage>
</organism>
<protein>
    <submittedName>
        <fullName evidence="2">Protocatechuate 4,5-dioxygenase beta chain</fullName>
        <ecNumber evidence="2">1.13.11.8</ecNumber>
    </submittedName>
</protein>
<dbReference type="GO" id="GO:0008198">
    <property type="term" value="F:ferrous iron binding"/>
    <property type="evidence" value="ECO:0007669"/>
    <property type="project" value="InterPro"/>
</dbReference>
<dbReference type="AlphaFoldDB" id="A0A1Y2MYW2"/>
<sequence>MARIALGIGTSHAPQLTLPPAGWGRRAVADRRNPTLVYQGEEHGFDDLVLLRDTSFAAELEPAHQAERHRRSRAAIDELGRFVRESGVDVLVIVSSDHKETFTDELLPQFAVYWGETVAHEPFDQDALDAMPPGLAEAEIANVPETSTVRRCHQELALHLIRETSAAGFDPGASGTLPAGRYGDHGIPHGWGFVLQQVLGGDADIPFVPVFVNTFWEPNPPGARRCHDFGIALGAAIRSFPPDIRVGLVASGGLSHFVVDEELDRRFLDALVTGDEDVLRELPAQVLRAGTSELRNWIVVAGATSGTGLRARVVDYQPCYRSEAGTGCGMGFVTWAEGAHT</sequence>
<dbReference type="OrthoDB" id="8673673at2"/>
<dbReference type="Gene3D" id="3.40.830.10">
    <property type="entry name" value="LigB-like"/>
    <property type="match status" value="1"/>
</dbReference>
<feature type="domain" description="Extradiol ring-cleavage dioxygenase class III enzyme subunit B" evidence="1">
    <location>
        <begin position="62"/>
        <end position="319"/>
    </location>
</feature>
<dbReference type="SUPFAM" id="SSF53213">
    <property type="entry name" value="LigB-like"/>
    <property type="match status" value="1"/>
</dbReference>
<dbReference type="RefSeq" id="WP_085913020.1">
    <property type="nucleotide sequence ID" value="NZ_AP018920.1"/>
</dbReference>
<name>A0A1Y2MYW2_PSEAH</name>
<dbReference type="InterPro" id="IPR034938">
    <property type="entry name" value="3MGA_Dioxygenase"/>
</dbReference>
<dbReference type="EMBL" id="MIGB01000013">
    <property type="protein sequence ID" value="OSY40372.1"/>
    <property type="molecule type" value="Genomic_DNA"/>
</dbReference>
<dbReference type="InterPro" id="IPR004183">
    <property type="entry name" value="Xdiol_dOase_suB"/>
</dbReference>
<dbReference type="GO" id="GO:0018579">
    <property type="term" value="F:protocatechuate 4,5-dioxygenase activity"/>
    <property type="evidence" value="ECO:0007669"/>
    <property type="project" value="UniProtKB-EC"/>
</dbReference>
<proteinExistence type="predicted"/>
<dbReference type="Pfam" id="PF02900">
    <property type="entry name" value="LigB"/>
    <property type="match status" value="1"/>
</dbReference>
<dbReference type="STRING" id="2074.BG845_02776"/>
<dbReference type="EC" id="1.13.11.8" evidence="2"/>
<keyword evidence="2" id="KW-0560">Oxidoreductase</keyword>
<gene>
    <name evidence="2" type="primary">ligB_1</name>
    <name evidence="2" type="ORF">BG845_02776</name>
</gene>
<reference evidence="2 3" key="1">
    <citation type="submission" date="2016-09" db="EMBL/GenBank/DDBJ databases">
        <title>Pseudonocardia autotrophica DSM535, a candidate organism with high potential of specific P450 cytochromes.</title>
        <authorList>
            <person name="Grumaz C."/>
            <person name="Vainshtein Y."/>
            <person name="Kirstahler P."/>
            <person name="Sohn K."/>
        </authorList>
    </citation>
    <scope>NUCLEOTIDE SEQUENCE [LARGE SCALE GENOMIC DNA]</scope>
    <source>
        <strain evidence="2 3">DSM 535</strain>
    </source>
</reference>
<keyword evidence="2" id="KW-0223">Dioxygenase</keyword>
<dbReference type="CDD" id="cd07366">
    <property type="entry name" value="3MGA_Dioxygenase"/>
    <property type="match status" value="1"/>
</dbReference>
<accession>A0A1Y2MYW2</accession>
<evidence type="ECO:0000313" key="2">
    <source>
        <dbReference type="EMBL" id="OSY40372.1"/>
    </source>
</evidence>
<evidence type="ECO:0000313" key="3">
    <source>
        <dbReference type="Proteomes" id="UP000194360"/>
    </source>
</evidence>
<evidence type="ECO:0000259" key="1">
    <source>
        <dbReference type="Pfam" id="PF02900"/>
    </source>
</evidence>
<comment type="caution">
    <text evidence="2">The sequence shown here is derived from an EMBL/GenBank/DDBJ whole genome shotgun (WGS) entry which is preliminary data.</text>
</comment>
<dbReference type="Proteomes" id="UP000194360">
    <property type="component" value="Unassembled WGS sequence"/>
</dbReference>